<name>C6CAD7_MUSP7</name>
<dbReference type="Gene3D" id="3.60.110.10">
    <property type="entry name" value="Carbon-nitrogen hydrolase"/>
    <property type="match status" value="2"/>
</dbReference>
<keyword evidence="4" id="KW-1185">Reference proteome</keyword>
<dbReference type="EMBL" id="CP001654">
    <property type="protein sequence ID" value="ACS84612.1"/>
    <property type="molecule type" value="Genomic_DNA"/>
</dbReference>
<dbReference type="eggNOG" id="COG0388">
    <property type="taxonomic scope" value="Bacteria"/>
</dbReference>
<dbReference type="InterPro" id="IPR003010">
    <property type="entry name" value="C-N_Hydrolase"/>
</dbReference>
<dbReference type="GO" id="GO:0016746">
    <property type="term" value="F:acyltransferase activity"/>
    <property type="evidence" value="ECO:0007669"/>
    <property type="project" value="UniProtKB-KW"/>
</dbReference>
<dbReference type="KEGG" id="dda:Dd703_0801"/>
<sequence length="590" mass="64328">MTTAALLAAAVQFEPLFGAREANITRLLTLVEQAARQGAKLITTPEMATTGYCWYHRQEIAGQVETVPGPTTGRFAALAARYQCYIVLGMPEVEAGTGLYYNSAVLIGPDGIVGCHRKSHPYISEPKWAAAGERHQVFDTPLGRIGMLICMDIHYVETARLLALAGADIICHISNWLAERTPAPYWISRAMENGCYLLESNRWGLERGVQFSGGSCIIAPDGEILATVDDGDGIAYASLDLVGHPRRVLGEPVFRQRRPELYHGLLSDSFLWNPADFFTLYNHRPLPAGRQSIISVLQFDAGNDIAGNVARMAALARQTIDQQGSELLVFPELAVTGYDAPEQRAIALESPLLRPLLQLAMTHRVWLAFGLAEQDGERRYNTLLLLGPEGVVGHYRQIHLPQAYRHWASAGDHWGVFDTALGRLGLLLGHDALFPESARILALEGCDVVACAAALDGGFTGAHPGSRVGQNYPIPTGADPLHWHLFRTRAGENNLYLAFANRCHAEAQGGYSGVFGPDTFHFPRTEQLRWQDEGAATLTIDTRSLAGSGSPTNVVRRKDLVAMRQVHHYRPLLANDDASTRGTDAGPSGG</sequence>
<dbReference type="InterPro" id="IPR050345">
    <property type="entry name" value="Aliph_Amidase/BUP"/>
</dbReference>
<evidence type="ECO:0000313" key="4">
    <source>
        <dbReference type="Proteomes" id="UP000002734"/>
    </source>
</evidence>
<dbReference type="STRING" id="579405.Dd703_0801"/>
<accession>C6CAD7</accession>
<organism evidence="3 4">
    <name type="scientific">Musicola paradisiaca (strain Ech703)</name>
    <name type="common">Dickeya paradisiaca</name>
    <name type="synonym">Dickeya dadantii</name>
    <dbReference type="NCBI Taxonomy" id="579405"/>
    <lineage>
        <taxon>Bacteria</taxon>
        <taxon>Pseudomonadati</taxon>
        <taxon>Pseudomonadota</taxon>
        <taxon>Gammaproteobacteria</taxon>
        <taxon>Enterobacterales</taxon>
        <taxon>Pectobacteriaceae</taxon>
        <taxon>Musicola</taxon>
    </lineage>
</organism>
<evidence type="ECO:0000256" key="1">
    <source>
        <dbReference type="ARBA" id="ARBA00022801"/>
    </source>
</evidence>
<proteinExistence type="predicted"/>
<dbReference type="SUPFAM" id="SSF56317">
    <property type="entry name" value="Carbon-nitrogen hydrolase"/>
    <property type="match status" value="2"/>
</dbReference>
<dbReference type="HOGENOM" id="CLU_033802_0_0_6"/>
<dbReference type="PANTHER" id="PTHR43674">
    <property type="entry name" value="NITRILASE C965.09-RELATED"/>
    <property type="match status" value="1"/>
</dbReference>
<feature type="domain" description="CN hydrolase" evidence="2">
    <location>
        <begin position="6"/>
        <end position="241"/>
    </location>
</feature>
<dbReference type="GO" id="GO:0016811">
    <property type="term" value="F:hydrolase activity, acting on carbon-nitrogen (but not peptide) bonds, in linear amides"/>
    <property type="evidence" value="ECO:0007669"/>
    <property type="project" value="UniProtKB-ARBA"/>
</dbReference>
<dbReference type="PANTHER" id="PTHR43674:SF2">
    <property type="entry name" value="BETA-UREIDOPROPIONASE"/>
    <property type="match status" value="1"/>
</dbReference>
<dbReference type="Pfam" id="PF00795">
    <property type="entry name" value="CN_hydrolase"/>
    <property type="match status" value="2"/>
</dbReference>
<dbReference type="RefSeq" id="WP_012764430.1">
    <property type="nucleotide sequence ID" value="NC_012880.1"/>
</dbReference>
<dbReference type="AlphaFoldDB" id="C6CAD7"/>
<dbReference type="InterPro" id="IPR036526">
    <property type="entry name" value="C-N_Hydrolase_sf"/>
</dbReference>
<reference evidence="3" key="1">
    <citation type="submission" date="2009-06" db="EMBL/GenBank/DDBJ databases">
        <title>Complete sequence of Dickeya dadantii Ech703.</title>
        <authorList>
            <consortium name="US DOE Joint Genome Institute"/>
            <person name="Lucas S."/>
            <person name="Copeland A."/>
            <person name="Lapidus A."/>
            <person name="Glavina del Rio T."/>
            <person name="Dalin E."/>
            <person name="Tice H."/>
            <person name="Bruce D."/>
            <person name="Goodwin L."/>
            <person name="Pitluck S."/>
            <person name="Chertkov O."/>
            <person name="Brettin T."/>
            <person name="Detter J.C."/>
            <person name="Han C."/>
            <person name="Larimer F."/>
            <person name="Land M."/>
            <person name="Hauser L."/>
            <person name="Kyrpides N."/>
            <person name="Mikhailova N."/>
            <person name="Balakrishnan V."/>
            <person name="Glasner J."/>
            <person name="Perna N.T."/>
        </authorList>
    </citation>
    <scope>NUCLEOTIDE SEQUENCE [LARGE SCALE GENOMIC DNA]</scope>
    <source>
        <strain evidence="3">Ech703</strain>
    </source>
</reference>
<feature type="domain" description="CN hydrolase" evidence="2">
    <location>
        <begin position="289"/>
        <end position="542"/>
    </location>
</feature>
<gene>
    <name evidence="3" type="ordered locus">Dd703_0801</name>
</gene>
<protein>
    <submittedName>
        <fullName evidence="3">Nitrilase/cyanide hydratase and apolipoprotein N-acyltransferase</fullName>
    </submittedName>
</protein>
<evidence type="ECO:0000259" key="2">
    <source>
        <dbReference type="PROSITE" id="PS50263"/>
    </source>
</evidence>
<keyword evidence="1" id="KW-0378">Hydrolase</keyword>
<evidence type="ECO:0000313" key="3">
    <source>
        <dbReference type="EMBL" id="ACS84612.1"/>
    </source>
</evidence>
<dbReference type="PROSITE" id="PS50263">
    <property type="entry name" value="CN_HYDROLASE"/>
    <property type="match status" value="2"/>
</dbReference>
<dbReference type="Proteomes" id="UP000002734">
    <property type="component" value="Chromosome"/>
</dbReference>